<reference evidence="4 5" key="1">
    <citation type="journal article" date="2016" name="Environ. Microbiol.">
        <title>New Methyloceanibacter diversity from North Sea sediments includes methanotroph containing solely the soluble methane monooxygenase.</title>
        <authorList>
            <person name="Vekeman B."/>
            <person name="Kerckhof F.M."/>
            <person name="Cremers G."/>
            <person name="de Vos P."/>
            <person name="Vandamme P."/>
            <person name="Boon N."/>
            <person name="Op den Camp H.J."/>
            <person name="Heylen K."/>
        </authorList>
    </citation>
    <scope>NUCLEOTIDE SEQUENCE [LARGE SCALE GENOMIC DNA]</scope>
    <source>
        <strain evidence="4 5">R-67177</strain>
    </source>
</reference>
<dbReference type="Pfam" id="PF09361">
    <property type="entry name" value="Phasin_2"/>
    <property type="match status" value="1"/>
</dbReference>
<evidence type="ECO:0000259" key="3">
    <source>
        <dbReference type="Pfam" id="PF09361"/>
    </source>
</evidence>
<sequence>MIEIGRKGRPERKSEMTEHQKFSDEVQKASKQSLDNSTRSYQEVTKGVQAVTAEMTGYSKKTFEDATRTFEQLLGVKSFEQAVEIQSQYAKKAFEAHIAQMTKLGEMYTDMVRNAQAFRADLFQVGLAKRFERQLKGSEPRLRAFVAPAAAVVSALAPFASAGAYAIAADNLAA</sequence>
<keyword evidence="2" id="KW-0812">Transmembrane</keyword>
<proteinExistence type="predicted"/>
<evidence type="ECO:0000313" key="4">
    <source>
        <dbReference type="EMBL" id="ODR96778.1"/>
    </source>
</evidence>
<dbReference type="EMBL" id="LPWD01000455">
    <property type="protein sequence ID" value="ODR96778.1"/>
    <property type="molecule type" value="Genomic_DNA"/>
</dbReference>
<feature type="compositionally biased region" description="Polar residues" evidence="1">
    <location>
        <begin position="29"/>
        <end position="41"/>
    </location>
</feature>
<keyword evidence="2" id="KW-0472">Membrane</keyword>
<protein>
    <recommendedName>
        <fullName evidence="3">Phasin domain-containing protein</fullName>
    </recommendedName>
</protein>
<accession>A0A1E3VTB9</accession>
<feature type="compositionally biased region" description="Basic and acidic residues" evidence="1">
    <location>
        <begin position="1"/>
        <end position="28"/>
    </location>
</feature>
<dbReference type="InterPro" id="IPR018968">
    <property type="entry name" value="Phasin"/>
</dbReference>
<name>A0A1E3VTB9_9HYPH</name>
<evidence type="ECO:0000313" key="5">
    <source>
        <dbReference type="Proteomes" id="UP000095042"/>
    </source>
</evidence>
<feature type="domain" description="Phasin" evidence="3">
    <location>
        <begin position="25"/>
        <end position="116"/>
    </location>
</feature>
<keyword evidence="2" id="KW-1133">Transmembrane helix</keyword>
<gene>
    <name evidence="4" type="ORF">AUC71_04220</name>
</gene>
<organism evidence="4 5">
    <name type="scientific">Methyloceanibacter marginalis</name>
    <dbReference type="NCBI Taxonomy" id="1774971"/>
    <lineage>
        <taxon>Bacteria</taxon>
        <taxon>Pseudomonadati</taxon>
        <taxon>Pseudomonadota</taxon>
        <taxon>Alphaproteobacteria</taxon>
        <taxon>Hyphomicrobiales</taxon>
        <taxon>Hyphomicrobiaceae</taxon>
        <taxon>Methyloceanibacter</taxon>
    </lineage>
</organism>
<dbReference type="Proteomes" id="UP000095042">
    <property type="component" value="Unassembled WGS sequence"/>
</dbReference>
<comment type="caution">
    <text evidence="4">The sequence shown here is derived from an EMBL/GenBank/DDBJ whole genome shotgun (WGS) entry which is preliminary data.</text>
</comment>
<evidence type="ECO:0000256" key="1">
    <source>
        <dbReference type="SAM" id="MobiDB-lite"/>
    </source>
</evidence>
<dbReference type="AlphaFoldDB" id="A0A1E3VTB9"/>
<feature type="transmembrane region" description="Helical" evidence="2">
    <location>
        <begin position="144"/>
        <end position="168"/>
    </location>
</feature>
<dbReference type="OrthoDB" id="7678100at2"/>
<keyword evidence="5" id="KW-1185">Reference proteome</keyword>
<feature type="region of interest" description="Disordered" evidence="1">
    <location>
        <begin position="1"/>
        <end position="41"/>
    </location>
</feature>
<evidence type="ECO:0000256" key="2">
    <source>
        <dbReference type="SAM" id="Phobius"/>
    </source>
</evidence>